<dbReference type="Proteomes" id="UP000612893">
    <property type="component" value="Unassembled WGS sequence"/>
</dbReference>
<feature type="compositionally biased region" description="Polar residues" evidence="1">
    <location>
        <begin position="23"/>
        <end position="32"/>
    </location>
</feature>
<keyword evidence="3" id="KW-1185">Reference proteome</keyword>
<evidence type="ECO:0000313" key="3">
    <source>
        <dbReference type="Proteomes" id="UP000612893"/>
    </source>
</evidence>
<dbReference type="EMBL" id="JAEKNR010000209">
    <property type="protein sequence ID" value="MBJ7600496.1"/>
    <property type="molecule type" value="Genomic_DNA"/>
</dbReference>
<protein>
    <submittedName>
        <fullName evidence="2">Uncharacterized protein</fullName>
    </submittedName>
</protein>
<sequence length="139" mass="14964">MPASSRLQAASAASCASGESTSPGNSTLSMSTPIRAALGGGDDPLHAPGSPLGAGLVLSLERVPYGLDYQWKRNLGALLNEVADKLALLLRGRGVRAVEPVPICAQCWLPAWEACYWLRRHRAARLPTSVLQLWRWRCC</sequence>
<feature type="region of interest" description="Disordered" evidence="1">
    <location>
        <begin position="12"/>
        <end position="33"/>
    </location>
</feature>
<name>A0A934KC23_9BACT</name>
<dbReference type="AlphaFoldDB" id="A0A934KC23"/>
<evidence type="ECO:0000313" key="2">
    <source>
        <dbReference type="EMBL" id="MBJ7600496.1"/>
    </source>
</evidence>
<proteinExistence type="predicted"/>
<accession>A0A934KC23</accession>
<reference evidence="2" key="1">
    <citation type="submission" date="2020-10" db="EMBL/GenBank/DDBJ databases">
        <title>Ca. Dormibacterota MAGs.</title>
        <authorList>
            <person name="Montgomery K."/>
        </authorList>
    </citation>
    <scope>NUCLEOTIDE SEQUENCE [LARGE SCALE GENOMIC DNA]</scope>
    <source>
        <strain evidence="2">SC8812_S17_10</strain>
    </source>
</reference>
<evidence type="ECO:0000256" key="1">
    <source>
        <dbReference type="SAM" id="MobiDB-lite"/>
    </source>
</evidence>
<organism evidence="2 3">
    <name type="scientific">Candidatus Nephthysia bennettiae</name>
    <dbReference type="NCBI Taxonomy" id="3127016"/>
    <lineage>
        <taxon>Bacteria</taxon>
        <taxon>Bacillati</taxon>
        <taxon>Candidatus Dormiibacterota</taxon>
        <taxon>Candidatus Dormibacteria</taxon>
        <taxon>Candidatus Dormibacterales</taxon>
        <taxon>Candidatus Dormibacteraceae</taxon>
        <taxon>Candidatus Nephthysia</taxon>
    </lineage>
</organism>
<gene>
    <name evidence="2" type="ORF">JF922_20805</name>
</gene>
<feature type="compositionally biased region" description="Low complexity" evidence="1">
    <location>
        <begin position="12"/>
        <end position="22"/>
    </location>
</feature>
<comment type="caution">
    <text evidence="2">The sequence shown here is derived from an EMBL/GenBank/DDBJ whole genome shotgun (WGS) entry which is preliminary data.</text>
</comment>